<keyword evidence="3" id="KW-0446">Lipid-binding</keyword>
<dbReference type="Proteomes" id="UP000248889">
    <property type="component" value="Unassembled WGS sequence"/>
</dbReference>
<evidence type="ECO:0000256" key="2">
    <source>
        <dbReference type="ARBA" id="ARBA00023034"/>
    </source>
</evidence>
<comment type="caution">
    <text evidence="5">The sequence shown here is derived from an EMBL/GenBank/DDBJ whole genome shotgun (WGS) entry which is preliminary data.</text>
</comment>
<dbReference type="InterPro" id="IPR038261">
    <property type="entry name" value="GPP34-like_sf"/>
</dbReference>
<evidence type="ECO:0000256" key="1">
    <source>
        <dbReference type="ARBA" id="ARBA00004255"/>
    </source>
</evidence>
<sequence>MIDGFRNPSDATTCLPEDLLLLCARSARSARRDDGRIRQPVYLPHALAGAVLVELLFAGALRFDDKRLHLDGNPPLGHPSLAAAATTLLPSLSGPRGARISTCLVRLRRRPGARPFLDSLTTAGLVRRDETRLLGFIPVASHTLTDPSIRAHRVSRIDAALASPATANPRDLALATLAATVDLTNHLHPTRPDRPTRRLLTDLTRADPISSAVATSIRRART</sequence>
<evidence type="ECO:0008006" key="7">
    <source>
        <dbReference type="Google" id="ProtNLM"/>
    </source>
</evidence>
<accession>A0A2X0K6F9</accession>
<dbReference type="GO" id="GO:0005737">
    <property type="term" value="C:cytoplasm"/>
    <property type="evidence" value="ECO:0007669"/>
    <property type="project" value="UniProtKB-ARBA"/>
</dbReference>
<dbReference type="RefSeq" id="WP_111504653.1">
    <property type="nucleotide sequence ID" value="NZ_QKYN01000101.1"/>
</dbReference>
<feature type="non-terminal residue" evidence="5">
    <location>
        <position position="222"/>
    </location>
</feature>
<evidence type="ECO:0000256" key="4">
    <source>
        <dbReference type="ARBA" id="ARBA00023136"/>
    </source>
</evidence>
<gene>
    <name evidence="5" type="ORF">DN069_25365</name>
</gene>
<keyword evidence="2" id="KW-0333">Golgi apparatus</keyword>
<dbReference type="GO" id="GO:0070273">
    <property type="term" value="F:phosphatidylinositol-4-phosphate binding"/>
    <property type="evidence" value="ECO:0007669"/>
    <property type="project" value="InterPro"/>
</dbReference>
<evidence type="ECO:0000313" key="6">
    <source>
        <dbReference type="Proteomes" id="UP000248889"/>
    </source>
</evidence>
<keyword evidence="4" id="KW-0472">Membrane</keyword>
<dbReference type="InterPro" id="IPR008628">
    <property type="entry name" value="GPP34-like"/>
</dbReference>
<dbReference type="EMBL" id="QKYN01000101">
    <property type="protein sequence ID" value="RAG82850.1"/>
    <property type="molecule type" value="Genomic_DNA"/>
</dbReference>
<evidence type="ECO:0000256" key="3">
    <source>
        <dbReference type="ARBA" id="ARBA00023121"/>
    </source>
</evidence>
<dbReference type="Gene3D" id="1.10.3630.10">
    <property type="entry name" value="yeast vps74-n-term truncation variant domain like"/>
    <property type="match status" value="1"/>
</dbReference>
<protein>
    <recommendedName>
        <fullName evidence="7">GPP34 family phosphoprotein</fullName>
    </recommendedName>
</protein>
<comment type="subcellular location">
    <subcellularLocation>
        <location evidence="1">Golgi apparatus membrane</location>
        <topology evidence="1">Peripheral membrane protein</topology>
        <orientation evidence="1">Cytoplasmic side</orientation>
    </subcellularLocation>
</comment>
<reference evidence="5 6" key="1">
    <citation type="submission" date="2018-06" db="EMBL/GenBank/DDBJ databases">
        <title>Streptacidiphilus pinicola sp. nov., isolated from pine grove soil.</title>
        <authorList>
            <person name="Roh S.G."/>
            <person name="Park S."/>
            <person name="Kim M.-K."/>
            <person name="Yun B.-R."/>
            <person name="Park J."/>
            <person name="Kim M.J."/>
            <person name="Kim Y.S."/>
            <person name="Kim S.B."/>
        </authorList>
    </citation>
    <scope>NUCLEOTIDE SEQUENCE [LARGE SCALE GENOMIC DNA]</scope>
    <source>
        <strain evidence="5 6">MMS16-CNU450</strain>
    </source>
</reference>
<dbReference type="GO" id="GO:0012505">
    <property type="term" value="C:endomembrane system"/>
    <property type="evidence" value="ECO:0007669"/>
    <property type="project" value="UniProtKB-ARBA"/>
</dbReference>
<evidence type="ECO:0000313" key="5">
    <source>
        <dbReference type="EMBL" id="RAG82850.1"/>
    </source>
</evidence>
<dbReference type="AlphaFoldDB" id="A0A2X0K6F9"/>
<keyword evidence="6" id="KW-1185">Reference proteome</keyword>
<proteinExistence type="predicted"/>
<dbReference type="OrthoDB" id="3853973at2"/>
<organism evidence="5 6">
    <name type="scientific">Streptacidiphilus pinicola</name>
    <dbReference type="NCBI Taxonomy" id="2219663"/>
    <lineage>
        <taxon>Bacteria</taxon>
        <taxon>Bacillati</taxon>
        <taxon>Actinomycetota</taxon>
        <taxon>Actinomycetes</taxon>
        <taxon>Kitasatosporales</taxon>
        <taxon>Streptomycetaceae</taxon>
        <taxon>Streptacidiphilus</taxon>
    </lineage>
</organism>
<dbReference type="Pfam" id="PF05719">
    <property type="entry name" value="GPP34"/>
    <property type="match status" value="1"/>
</dbReference>
<name>A0A2X0K6F9_9ACTN</name>